<gene>
    <name evidence="9" type="ORF">BKA16_003683</name>
</gene>
<dbReference type="GO" id="GO:0006707">
    <property type="term" value="P:cholesterol catabolic process"/>
    <property type="evidence" value="ECO:0007669"/>
    <property type="project" value="TreeGrafter"/>
</dbReference>
<dbReference type="AlphaFoldDB" id="A0A840EZT9"/>
<dbReference type="SUPFAM" id="SSF48264">
    <property type="entry name" value="Cytochrome P450"/>
    <property type="match status" value="1"/>
</dbReference>
<dbReference type="PRINTS" id="PR00359">
    <property type="entry name" value="BP450"/>
</dbReference>
<keyword evidence="6 8" id="KW-0408">Iron</keyword>
<evidence type="ECO:0000313" key="10">
    <source>
        <dbReference type="Proteomes" id="UP000551501"/>
    </source>
</evidence>
<keyword evidence="5 8" id="KW-0560">Oxidoreductase</keyword>
<dbReference type="PRINTS" id="PR00385">
    <property type="entry name" value="P450"/>
</dbReference>
<evidence type="ECO:0000313" key="9">
    <source>
        <dbReference type="EMBL" id="MBB4137131.1"/>
    </source>
</evidence>
<evidence type="ECO:0000256" key="3">
    <source>
        <dbReference type="ARBA" id="ARBA00022617"/>
    </source>
</evidence>
<keyword evidence="7 8" id="KW-0503">Monooxygenase</keyword>
<dbReference type="GO" id="GO:0005506">
    <property type="term" value="F:iron ion binding"/>
    <property type="evidence" value="ECO:0007669"/>
    <property type="project" value="InterPro"/>
</dbReference>
<comment type="cofactor">
    <cofactor evidence="1">
        <name>heme</name>
        <dbReference type="ChEBI" id="CHEBI:30413"/>
    </cofactor>
</comment>
<evidence type="ECO:0008006" key="11">
    <source>
        <dbReference type="Google" id="ProtNLM"/>
    </source>
</evidence>
<dbReference type="GO" id="GO:0020037">
    <property type="term" value="F:heme binding"/>
    <property type="evidence" value="ECO:0007669"/>
    <property type="project" value="InterPro"/>
</dbReference>
<dbReference type="RefSeq" id="WP_343067504.1">
    <property type="nucleotide sequence ID" value="NZ_BAABHL010000126.1"/>
</dbReference>
<dbReference type="GO" id="GO:0008395">
    <property type="term" value="F:steroid hydroxylase activity"/>
    <property type="evidence" value="ECO:0007669"/>
    <property type="project" value="TreeGrafter"/>
</dbReference>
<evidence type="ECO:0000256" key="5">
    <source>
        <dbReference type="ARBA" id="ARBA00023002"/>
    </source>
</evidence>
<dbReference type="FunFam" id="1.10.630.10:FF:000018">
    <property type="entry name" value="Cytochrome P450 monooxygenase"/>
    <property type="match status" value="1"/>
</dbReference>
<keyword evidence="4 8" id="KW-0479">Metal-binding</keyword>
<comment type="similarity">
    <text evidence="2 8">Belongs to the cytochrome P450 family.</text>
</comment>
<reference evidence="9 10" key="1">
    <citation type="submission" date="2020-08" db="EMBL/GenBank/DDBJ databases">
        <title>Sequencing the genomes of 1000 actinobacteria strains.</title>
        <authorList>
            <person name="Klenk H.-P."/>
        </authorList>
    </citation>
    <scope>NUCLEOTIDE SEQUENCE [LARGE SCALE GENOMIC DNA]</scope>
    <source>
        <strain evidence="9 10">DSM 45298</strain>
    </source>
</reference>
<organism evidence="9 10">
    <name type="scientific">Gordonia humi</name>
    <dbReference type="NCBI Taxonomy" id="686429"/>
    <lineage>
        <taxon>Bacteria</taxon>
        <taxon>Bacillati</taxon>
        <taxon>Actinomycetota</taxon>
        <taxon>Actinomycetes</taxon>
        <taxon>Mycobacteriales</taxon>
        <taxon>Gordoniaceae</taxon>
        <taxon>Gordonia</taxon>
    </lineage>
</organism>
<protein>
    <recommendedName>
        <fullName evidence="11">Cytochrome P450</fullName>
    </recommendedName>
</protein>
<comment type="caution">
    <text evidence="9">The sequence shown here is derived from an EMBL/GenBank/DDBJ whole genome shotgun (WGS) entry which is preliminary data.</text>
</comment>
<evidence type="ECO:0000256" key="6">
    <source>
        <dbReference type="ARBA" id="ARBA00023004"/>
    </source>
</evidence>
<dbReference type="EMBL" id="JACIFP010000001">
    <property type="protein sequence ID" value="MBB4137131.1"/>
    <property type="molecule type" value="Genomic_DNA"/>
</dbReference>
<name>A0A840EZT9_9ACTN</name>
<dbReference type="InterPro" id="IPR002397">
    <property type="entry name" value="Cyt_P450_B"/>
</dbReference>
<evidence type="ECO:0000256" key="1">
    <source>
        <dbReference type="ARBA" id="ARBA00001971"/>
    </source>
</evidence>
<evidence type="ECO:0000256" key="7">
    <source>
        <dbReference type="ARBA" id="ARBA00023033"/>
    </source>
</evidence>
<evidence type="ECO:0000256" key="8">
    <source>
        <dbReference type="RuleBase" id="RU000461"/>
    </source>
</evidence>
<dbReference type="Gene3D" id="1.10.630.10">
    <property type="entry name" value="Cytochrome P450"/>
    <property type="match status" value="1"/>
</dbReference>
<dbReference type="PANTHER" id="PTHR46696:SF4">
    <property type="entry name" value="BIOTIN BIOSYNTHESIS CYTOCHROME P450"/>
    <property type="match status" value="1"/>
</dbReference>
<dbReference type="InterPro" id="IPR017972">
    <property type="entry name" value="Cyt_P450_CS"/>
</dbReference>
<evidence type="ECO:0000256" key="4">
    <source>
        <dbReference type="ARBA" id="ARBA00022723"/>
    </source>
</evidence>
<dbReference type="CDD" id="cd20625">
    <property type="entry name" value="CYP164-like"/>
    <property type="match status" value="1"/>
</dbReference>
<accession>A0A840EZT9</accession>
<dbReference type="Pfam" id="PF00067">
    <property type="entry name" value="p450"/>
    <property type="match status" value="2"/>
</dbReference>
<keyword evidence="3 8" id="KW-0349">Heme</keyword>
<proteinExistence type="inferred from homology"/>
<dbReference type="InterPro" id="IPR001128">
    <property type="entry name" value="Cyt_P450"/>
</dbReference>
<keyword evidence="10" id="KW-1185">Reference proteome</keyword>
<sequence>MRKQFAQRIRWTIDHALPTVGTRLGARRGDPLARVVVATASDGDMGPLLREIRSDGPISFGRVGAVTVDHAAVKAILSTDDFIVARFGHDESLLGRIGTWAARGQLHPMEPPSLLVSNPPEHTRYRKLVTRVFTARAVERLRGQVTAIAGDLLDSLDPSDPVDLVRQYSGLLPVTVISAILGVPADERDRVLAFGEAAAPSLDMGLSWARFRSVEDTLAEFGEWLGEHLRRLADHPGDDLLSRLVEARDEGVGLSERELRATAGLVLAAGFETTVNLLSNGTALLSEHPDQLAALRHGGADWSNAVDEVLRFDPPVLLTARQAAVDTEVVGVPVREGQRILTVLAGANRDPQVFDDPDTFDVARPNASAHVSFGAGRHHCLGASLARMEGAIGLQSLFERFPDLALDDGAHRRETRILRGYEKLPVVLG</sequence>
<dbReference type="PROSITE" id="PS00086">
    <property type="entry name" value="CYTOCHROME_P450"/>
    <property type="match status" value="1"/>
</dbReference>
<dbReference type="InterPro" id="IPR036396">
    <property type="entry name" value="Cyt_P450_sf"/>
</dbReference>
<dbReference type="GO" id="GO:0036199">
    <property type="term" value="F:cholest-4-en-3-one 26-monooxygenase activity"/>
    <property type="evidence" value="ECO:0007669"/>
    <property type="project" value="TreeGrafter"/>
</dbReference>
<dbReference type="PANTHER" id="PTHR46696">
    <property type="entry name" value="P450, PUTATIVE (EUROFUNG)-RELATED"/>
    <property type="match status" value="1"/>
</dbReference>
<evidence type="ECO:0000256" key="2">
    <source>
        <dbReference type="ARBA" id="ARBA00010617"/>
    </source>
</evidence>
<dbReference type="Proteomes" id="UP000551501">
    <property type="component" value="Unassembled WGS sequence"/>
</dbReference>